<dbReference type="AlphaFoldDB" id="A0A9P3UMB5"/>
<sequence>MNSDDEDDSKSGKGTRLRQRVSEAALSTFYALTGAEPYYDPLSDASYSTILHTRPWLFYQGTSTTVPVTVLGRRVLPEDRRFYLQRRGWRTGLLGWTIGAWLGGTIGKEMDVTPERYGTWEKDVEPARREQYDKEIRKFLDSGVLPKDHKALETDFLHIPVASGDGYFRLLVYHPSASMVSPIAATATFRVGSLSLSSAHSRGASIVTIIPEFSLEVAWFVATTVAWTSFYSAFPFLKTAQLVPFTRTWSTWALRLAYKLTGGKRLAGYLKEKYRVEERKVQAEETVSRVIPFGSVGVRTAYDLEEDARKGRGGVAFKRMPA</sequence>
<accession>A0A9P3UMB5</accession>
<name>A0A9P3UMB5_LYOSH</name>
<protein>
    <submittedName>
        <fullName evidence="1">Uncharacterized protein</fullName>
    </submittedName>
</protein>
<organism evidence="1 2">
    <name type="scientific">Lyophyllum shimeji</name>
    <name type="common">Hon-shimeji</name>
    <name type="synonym">Tricholoma shimeji</name>
    <dbReference type="NCBI Taxonomy" id="47721"/>
    <lineage>
        <taxon>Eukaryota</taxon>
        <taxon>Fungi</taxon>
        <taxon>Dikarya</taxon>
        <taxon>Basidiomycota</taxon>
        <taxon>Agaricomycotina</taxon>
        <taxon>Agaricomycetes</taxon>
        <taxon>Agaricomycetidae</taxon>
        <taxon>Agaricales</taxon>
        <taxon>Tricholomatineae</taxon>
        <taxon>Lyophyllaceae</taxon>
        <taxon>Lyophyllum</taxon>
    </lineage>
</organism>
<proteinExistence type="predicted"/>
<evidence type="ECO:0000313" key="2">
    <source>
        <dbReference type="Proteomes" id="UP001063166"/>
    </source>
</evidence>
<reference evidence="1" key="1">
    <citation type="submission" date="2022-07" db="EMBL/GenBank/DDBJ databases">
        <title>The genome of Lyophyllum shimeji provides insight into the initial evolution of ectomycorrhizal fungal genome.</title>
        <authorList>
            <person name="Kobayashi Y."/>
            <person name="Shibata T."/>
            <person name="Hirakawa H."/>
            <person name="Shigenobu S."/>
            <person name="Nishiyama T."/>
            <person name="Yamada A."/>
            <person name="Hasebe M."/>
            <person name="Kawaguchi M."/>
        </authorList>
    </citation>
    <scope>NUCLEOTIDE SEQUENCE</scope>
    <source>
        <strain evidence="1">AT787</strain>
    </source>
</reference>
<comment type="caution">
    <text evidence="1">The sequence shown here is derived from an EMBL/GenBank/DDBJ whole genome shotgun (WGS) entry which is preliminary data.</text>
</comment>
<gene>
    <name evidence="1" type="ORF">LshimejAT787_0308680</name>
</gene>
<dbReference type="OrthoDB" id="276388at2759"/>
<evidence type="ECO:0000313" key="1">
    <source>
        <dbReference type="EMBL" id="GLB36580.1"/>
    </source>
</evidence>
<dbReference type="Proteomes" id="UP001063166">
    <property type="component" value="Unassembled WGS sequence"/>
</dbReference>
<dbReference type="EMBL" id="BRPK01000003">
    <property type="protein sequence ID" value="GLB36580.1"/>
    <property type="molecule type" value="Genomic_DNA"/>
</dbReference>
<keyword evidence="2" id="KW-1185">Reference proteome</keyword>